<comment type="caution">
    <text evidence="1">The sequence shown here is derived from an EMBL/GenBank/DDBJ whole genome shotgun (WGS) entry which is preliminary data.</text>
</comment>
<organism evidence="1 2">
    <name type="scientific">Melastoma candidum</name>
    <dbReference type="NCBI Taxonomy" id="119954"/>
    <lineage>
        <taxon>Eukaryota</taxon>
        <taxon>Viridiplantae</taxon>
        <taxon>Streptophyta</taxon>
        <taxon>Embryophyta</taxon>
        <taxon>Tracheophyta</taxon>
        <taxon>Spermatophyta</taxon>
        <taxon>Magnoliopsida</taxon>
        <taxon>eudicotyledons</taxon>
        <taxon>Gunneridae</taxon>
        <taxon>Pentapetalae</taxon>
        <taxon>rosids</taxon>
        <taxon>malvids</taxon>
        <taxon>Myrtales</taxon>
        <taxon>Melastomataceae</taxon>
        <taxon>Melastomatoideae</taxon>
        <taxon>Melastomateae</taxon>
        <taxon>Melastoma</taxon>
    </lineage>
</organism>
<dbReference type="Proteomes" id="UP001057402">
    <property type="component" value="Chromosome 7"/>
</dbReference>
<protein>
    <submittedName>
        <fullName evidence="1">Uncharacterized protein</fullName>
    </submittedName>
</protein>
<evidence type="ECO:0000313" key="1">
    <source>
        <dbReference type="EMBL" id="KAI4338722.1"/>
    </source>
</evidence>
<name>A0ACB9NR29_9MYRT</name>
<proteinExistence type="predicted"/>
<keyword evidence="2" id="KW-1185">Reference proteome</keyword>
<reference evidence="2" key="1">
    <citation type="journal article" date="2023" name="Front. Plant Sci.">
        <title>Chromosomal-level genome assembly of Melastoma candidum provides insights into trichome evolution.</title>
        <authorList>
            <person name="Zhong Y."/>
            <person name="Wu W."/>
            <person name="Sun C."/>
            <person name="Zou P."/>
            <person name="Liu Y."/>
            <person name="Dai S."/>
            <person name="Zhou R."/>
        </authorList>
    </citation>
    <scope>NUCLEOTIDE SEQUENCE [LARGE SCALE GENOMIC DNA]</scope>
</reference>
<evidence type="ECO:0000313" key="2">
    <source>
        <dbReference type="Proteomes" id="UP001057402"/>
    </source>
</evidence>
<sequence>MEATVSIVPPPPHHHHHRVVCFPPASTRNHHRWGQSQLSRKSLPNALKLLPSPPPFPPSSCCLNGGRPKGSIFSSVPDSAETAPDQLAILLEVDGVLVDAYRVGNRKAFNKAFQKLGLDCANWTEPVYTDLTRKSDGDEEMMLVLYFNRIGWPSSLPTSEKSAFIKSVLEEKKNAMDEFMMSEDLPFRPGVQKFIDDACEKGIPVVMVTAYSKCGEKVARYIIERLGEKRTSKIKIVGWKEVEQSLYGRLVLGKGMLSGPDEQLSKEVRKAVSAEKQRIAEEIASLLKLRVELNTNSPESSDKIVTTLRAAAEFAEAPVRNCILIAGSLPGVRGCERVGMPCIVVRNSFTARAEIPSTSAIVMDGFGEPDLTISRLQLRKWS</sequence>
<dbReference type="EMBL" id="CM042886">
    <property type="protein sequence ID" value="KAI4338722.1"/>
    <property type="molecule type" value="Genomic_DNA"/>
</dbReference>
<accession>A0ACB9NR29</accession>
<gene>
    <name evidence="1" type="ORF">MLD38_023746</name>
</gene>